<gene>
    <name evidence="2" type="ORF">PENARI_c019G01825</name>
</gene>
<comment type="caution">
    <text evidence="2">The sequence shown here is derived from an EMBL/GenBank/DDBJ whole genome shotgun (WGS) entry which is preliminary data.</text>
</comment>
<proteinExistence type="predicted"/>
<dbReference type="InterPro" id="IPR002110">
    <property type="entry name" value="Ankyrin_rpt"/>
</dbReference>
<keyword evidence="1" id="KW-1133">Transmembrane helix</keyword>
<accession>A0A1F5LA01</accession>
<evidence type="ECO:0000313" key="3">
    <source>
        <dbReference type="Proteomes" id="UP000177622"/>
    </source>
</evidence>
<keyword evidence="1" id="KW-0812">Transmembrane</keyword>
<organism evidence="2 3">
    <name type="scientific">Penicillium arizonense</name>
    <dbReference type="NCBI Taxonomy" id="1835702"/>
    <lineage>
        <taxon>Eukaryota</taxon>
        <taxon>Fungi</taxon>
        <taxon>Dikarya</taxon>
        <taxon>Ascomycota</taxon>
        <taxon>Pezizomycotina</taxon>
        <taxon>Eurotiomycetes</taxon>
        <taxon>Eurotiomycetidae</taxon>
        <taxon>Eurotiales</taxon>
        <taxon>Aspergillaceae</taxon>
        <taxon>Penicillium</taxon>
    </lineage>
</organism>
<dbReference type="EMBL" id="LXJU01000019">
    <property type="protein sequence ID" value="OGE49820.1"/>
    <property type="molecule type" value="Genomic_DNA"/>
</dbReference>
<dbReference type="AlphaFoldDB" id="A0A1F5LA01"/>
<dbReference type="RefSeq" id="XP_022485271.1">
    <property type="nucleotide sequence ID" value="XM_022634721.1"/>
</dbReference>
<reference evidence="2 3" key="1">
    <citation type="journal article" date="2016" name="Sci. Rep.">
        <title>Penicillium arizonense, a new, genome sequenced fungal species, reveals a high chemical diversity in secreted metabolites.</title>
        <authorList>
            <person name="Grijseels S."/>
            <person name="Nielsen J.C."/>
            <person name="Randelovic M."/>
            <person name="Nielsen J."/>
            <person name="Nielsen K.F."/>
            <person name="Workman M."/>
            <person name="Frisvad J.C."/>
        </authorList>
    </citation>
    <scope>NUCLEOTIDE SEQUENCE [LARGE SCALE GENOMIC DNA]</scope>
    <source>
        <strain evidence="2 3">CBS 141311</strain>
    </source>
</reference>
<keyword evidence="3" id="KW-1185">Reference proteome</keyword>
<dbReference type="SUPFAM" id="SSF48403">
    <property type="entry name" value="Ankyrin repeat"/>
    <property type="match status" value="1"/>
</dbReference>
<dbReference type="Gene3D" id="1.25.40.20">
    <property type="entry name" value="Ankyrin repeat-containing domain"/>
    <property type="match status" value="1"/>
</dbReference>
<evidence type="ECO:0000313" key="2">
    <source>
        <dbReference type="EMBL" id="OGE49820.1"/>
    </source>
</evidence>
<dbReference type="GeneID" id="34579455"/>
<name>A0A1F5LA01_PENAI</name>
<dbReference type="OrthoDB" id="426293at2759"/>
<sequence length="125" mass="13808">MVERLIGAVLILTGNHGMLFLFIWAVMGGNVDIVELLLKHSADVDANTGSFKGTDGRILGPTALHIALDPRAWYPGDEDDEDREDYHEDYLKIARILVEKGASVRGVLDQLQVNDVPSFEGFKDV</sequence>
<evidence type="ECO:0000256" key="1">
    <source>
        <dbReference type="SAM" id="Phobius"/>
    </source>
</evidence>
<feature type="transmembrane region" description="Helical" evidence="1">
    <location>
        <begin position="6"/>
        <end position="27"/>
    </location>
</feature>
<keyword evidence="1" id="KW-0472">Membrane</keyword>
<protein>
    <submittedName>
        <fullName evidence="2">Uncharacterized protein</fullName>
    </submittedName>
</protein>
<dbReference type="STRING" id="1835702.A0A1F5LA01"/>
<dbReference type="Proteomes" id="UP000177622">
    <property type="component" value="Unassembled WGS sequence"/>
</dbReference>
<dbReference type="InterPro" id="IPR036770">
    <property type="entry name" value="Ankyrin_rpt-contain_sf"/>
</dbReference>
<dbReference type="Pfam" id="PF00023">
    <property type="entry name" value="Ank"/>
    <property type="match status" value="1"/>
</dbReference>